<reference evidence="2" key="1">
    <citation type="journal article" date="2020" name="Stud. Mycol.">
        <title>101 Dothideomycetes genomes: a test case for predicting lifestyles and emergence of pathogens.</title>
        <authorList>
            <person name="Haridas S."/>
            <person name="Albert R."/>
            <person name="Binder M."/>
            <person name="Bloem J."/>
            <person name="Labutti K."/>
            <person name="Salamov A."/>
            <person name="Andreopoulos B."/>
            <person name="Baker S."/>
            <person name="Barry K."/>
            <person name="Bills G."/>
            <person name="Bluhm B."/>
            <person name="Cannon C."/>
            <person name="Castanera R."/>
            <person name="Culley D."/>
            <person name="Daum C."/>
            <person name="Ezra D."/>
            <person name="Gonzalez J."/>
            <person name="Henrissat B."/>
            <person name="Kuo A."/>
            <person name="Liang C."/>
            <person name="Lipzen A."/>
            <person name="Lutzoni F."/>
            <person name="Magnuson J."/>
            <person name="Mondo S."/>
            <person name="Nolan M."/>
            <person name="Ohm R."/>
            <person name="Pangilinan J."/>
            <person name="Park H.-J."/>
            <person name="Ramirez L."/>
            <person name="Alfaro M."/>
            <person name="Sun H."/>
            <person name="Tritt A."/>
            <person name="Yoshinaga Y."/>
            <person name="Zwiers L.-H."/>
            <person name="Turgeon B."/>
            <person name="Goodwin S."/>
            <person name="Spatafora J."/>
            <person name="Crous P."/>
            <person name="Grigoriev I."/>
        </authorList>
    </citation>
    <scope>NUCLEOTIDE SEQUENCE</scope>
    <source>
        <strain evidence="2">CBS 175.79</strain>
    </source>
</reference>
<name>A0A6A5YAR9_9PLEO</name>
<dbReference type="AlphaFoldDB" id="A0A6A5YAR9"/>
<protein>
    <submittedName>
        <fullName evidence="2">Uncharacterized protein</fullName>
    </submittedName>
</protein>
<feature type="signal peptide" evidence="1">
    <location>
        <begin position="1"/>
        <end position="19"/>
    </location>
</feature>
<accession>A0A6A5YAR9</accession>
<evidence type="ECO:0000256" key="1">
    <source>
        <dbReference type="SAM" id="SignalP"/>
    </source>
</evidence>
<proteinExistence type="predicted"/>
<dbReference type="Proteomes" id="UP000799778">
    <property type="component" value="Unassembled WGS sequence"/>
</dbReference>
<dbReference type="OrthoDB" id="5215637at2759"/>
<feature type="chain" id="PRO_5025560837" evidence="1">
    <location>
        <begin position="20"/>
        <end position="75"/>
    </location>
</feature>
<dbReference type="EMBL" id="ML978066">
    <property type="protein sequence ID" value="KAF2021870.1"/>
    <property type="molecule type" value="Genomic_DNA"/>
</dbReference>
<keyword evidence="1" id="KW-0732">Signal</keyword>
<dbReference type="GeneID" id="54284137"/>
<dbReference type="RefSeq" id="XP_033390209.1">
    <property type="nucleotide sequence ID" value="XM_033526740.1"/>
</dbReference>
<organism evidence="2 3">
    <name type="scientific">Aaosphaeria arxii CBS 175.79</name>
    <dbReference type="NCBI Taxonomy" id="1450172"/>
    <lineage>
        <taxon>Eukaryota</taxon>
        <taxon>Fungi</taxon>
        <taxon>Dikarya</taxon>
        <taxon>Ascomycota</taxon>
        <taxon>Pezizomycotina</taxon>
        <taxon>Dothideomycetes</taxon>
        <taxon>Pleosporomycetidae</taxon>
        <taxon>Pleosporales</taxon>
        <taxon>Pleosporales incertae sedis</taxon>
        <taxon>Aaosphaeria</taxon>
    </lineage>
</organism>
<keyword evidence="3" id="KW-1185">Reference proteome</keyword>
<gene>
    <name evidence="2" type="ORF">BU24DRAFT_417503</name>
</gene>
<evidence type="ECO:0000313" key="3">
    <source>
        <dbReference type="Proteomes" id="UP000799778"/>
    </source>
</evidence>
<sequence>MFAPIGLAVLSLFPFSISAQSCFFPNGDTVDSDTACNPNSIVSACCFDGQACLSNGLCVSGTEARTLLHLSANNI</sequence>
<evidence type="ECO:0000313" key="2">
    <source>
        <dbReference type="EMBL" id="KAF2021870.1"/>
    </source>
</evidence>